<name>A0AAV4X5V3_9ARAC</name>
<comment type="caution">
    <text evidence="1">The sequence shown here is derived from an EMBL/GenBank/DDBJ whole genome shotgun (WGS) entry which is preliminary data.</text>
</comment>
<evidence type="ECO:0000313" key="1">
    <source>
        <dbReference type="EMBL" id="GIY90221.1"/>
    </source>
</evidence>
<reference evidence="1 2" key="1">
    <citation type="submission" date="2021-06" db="EMBL/GenBank/DDBJ databases">
        <title>Caerostris darwini draft genome.</title>
        <authorList>
            <person name="Kono N."/>
            <person name="Arakawa K."/>
        </authorList>
    </citation>
    <scope>NUCLEOTIDE SEQUENCE [LARGE SCALE GENOMIC DNA]</scope>
</reference>
<dbReference type="Proteomes" id="UP001054837">
    <property type="component" value="Unassembled WGS sequence"/>
</dbReference>
<sequence length="87" mass="9797">MSEIHPKKDMIPKQTSVGKDYTSELLNDDVKADLQQKPTIFLTSSIRSSCHQVPERVPTPRKRVTPLMPSPLTKCETVKRLVPTTVP</sequence>
<accession>A0AAV4X5V3</accession>
<proteinExistence type="predicted"/>
<gene>
    <name evidence="1" type="ORF">CDAR_581941</name>
</gene>
<keyword evidence="2" id="KW-1185">Reference proteome</keyword>
<protein>
    <submittedName>
        <fullName evidence="1">Uncharacterized protein</fullName>
    </submittedName>
</protein>
<evidence type="ECO:0000313" key="2">
    <source>
        <dbReference type="Proteomes" id="UP001054837"/>
    </source>
</evidence>
<organism evidence="1 2">
    <name type="scientific">Caerostris darwini</name>
    <dbReference type="NCBI Taxonomy" id="1538125"/>
    <lineage>
        <taxon>Eukaryota</taxon>
        <taxon>Metazoa</taxon>
        <taxon>Ecdysozoa</taxon>
        <taxon>Arthropoda</taxon>
        <taxon>Chelicerata</taxon>
        <taxon>Arachnida</taxon>
        <taxon>Araneae</taxon>
        <taxon>Araneomorphae</taxon>
        <taxon>Entelegynae</taxon>
        <taxon>Araneoidea</taxon>
        <taxon>Araneidae</taxon>
        <taxon>Caerostris</taxon>
    </lineage>
</organism>
<dbReference type="EMBL" id="BPLQ01015709">
    <property type="protein sequence ID" value="GIY90221.1"/>
    <property type="molecule type" value="Genomic_DNA"/>
</dbReference>
<dbReference type="AlphaFoldDB" id="A0AAV4X5V3"/>